<evidence type="ECO:0000313" key="2">
    <source>
        <dbReference type="Proteomes" id="UP000181899"/>
    </source>
</evidence>
<dbReference type="AlphaFoldDB" id="A0A1I5C002"/>
<accession>A0A1I5C002</accession>
<dbReference type="Proteomes" id="UP000181899">
    <property type="component" value="Unassembled WGS sequence"/>
</dbReference>
<reference evidence="1 2" key="1">
    <citation type="submission" date="2016-10" db="EMBL/GenBank/DDBJ databases">
        <authorList>
            <person name="de Groot N.N."/>
        </authorList>
    </citation>
    <scope>NUCLEOTIDE SEQUENCE [LARGE SCALE GENOMIC DNA]</scope>
    <source>
        <strain evidence="1 2">ML2</strain>
    </source>
</reference>
<dbReference type="OrthoDB" id="2048783at2"/>
<organism evidence="1 2">
    <name type="scientific">Proteiniclasticum ruminis</name>
    <dbReference type="NCBI Taxonomy" id="398199"/>
    <lineage>
        <taxon>Bacteria</taxon>
        <taxon>Bacillati</taxon>
        <taxon>Bacillota</taxon>
        <taxon>Clostridia</taxon>
        <taxon>Eubacteriales</taxon>
        <taxon>Clostridiaceae</taxon>
        <taxon>Proteiniclasticum</taxon>
    </lineage>
</organism>
<gene>
    <name evidence="1" type="ORF">SAMN04488695_105143</name>
</gene>
<name>A0A1I5C002_9CLOT</name>
<protein>
    <submittedName>
        <fullName evidence="1">Uncharacterized protein</fullName>
    </submittedName>
</protein>
<proteinExistence type="predicted"/>
<keyword evidence="2" id="KW-1185">Reference proteome</keyword>
<sequence>MDNRIISSEEEVRIFLKELKEVLSNPMFVVSRDLDIMMKKKSESPIDPYTTANTLLELEFDSYDVYSQLLALDVREYLETIIDNKDPELPPFFAFGKVIQKKDVYIKVKIRDSMKRKVFCVSFHFARYPFPQSRPFE</sequence>
<dbReference type="RefSeq" id="WP_074912095.1">
    <property type="nucleotide sequence ID" value="NZ_FOVK01000005.1"/>
</dbReference>
<dbReference type="EMBL" id="FOVK01000005">
    <property type="protein sequence ID" value="SFN80222.1"/>
    <property type="molecule type" value="Genomic_DNA"/>
</dbReference>
<evidence type="ECO:0000313" key="1">
    <source>
        <dbReference type="EMBL" id="SFN80222.1"/>
    </source>
</evidence>